<protein>
    <submittedName>
        <fullName evidence="1">Chaperone protein dnaJ-like protein</fullName>
    </submittedName>
</protein>
<gene>
    <name evidence="1" type="ORF">LUZ62_075539</name>
</gene>
<accession>A0AAV8DB48</accession>
<dbReference type="PANTHER" id="PTHR48465:SF1">
    <property type="entry name" value="PROTEIN SSUH2 HOMOLOG"/>
    <property type="match status" value="1"/>
</dbReference>
<name>A0AAV8DB48_9POAL</name>
<proteinExistence type="predicted"/>
<dbReference type="EMBL" id="JAMFTS010000004">
    <property type="protein sequence ID" value="KAJ4765164.1"/>
    <property type="molecule type" value="Genomic_DNA"/>
</dbReference>
<sequence>MKQQLAHAMVIGIDDKEKAWLPARKKLCLPFNFSKVDHKSGAPSSQTGSCELDEAEVRQLLMDHVGHRYCSVSEPARKGQIVFLENFFAYAGTLETFIEERETVIEKEPYVSGLYAGEGLQYDIWELDVNADSPQMFVEKELRFTLPHTEFVQLCDNCNGQGKIICPSCNGEQRTHCAKCSGIGLIAKQNRSLTRCNACSGKGTVYCDFCDTRAIVPCSTCNGSSMLVARSVAVVKWKTLSVQKASTTSIATDTPAEVLHKATGNQLYNMQAYQCNPAFFPYSNFFSSLSSEVIANRATVPPSARAITERHIISSIPVTRVIMAHQNHLFSFYVTGYDRQIFVWDYPSRFCRGLCCCFEWLNF</sequence>
<dbReference type="InterPro" id="IPR052789">
    <property type="entry name" value="SSUH2_homolog"/>
</dbReference>
<dbReference type="PANTHER" id="PTHR48465">
    <property type="entry name" value="PROTEIN SSUH2 HOMOLOG"/>
    <property type="match status" value="1"/>
</dbReference>
<dbReference type="Proteomes" id="UP001140206">
    <property type="component" value="Chromosome 4"/>
</dbReference>
<evidence type="ECO:0000313" key="2">
    <source>
        <dbReference type="Proteomes" id="UP001140206"/>
    </source>
</evidence>
<keyword evidence="2" id="KW-1185">Reference proteome</keyword>
<organism evidence="1 2">
    <name type="scientific">Rhynchospora pubera</name>
    <dbReference type="NCBI Taxonomy" id="906938"/>
    <lineage>
        <taxon>Eukaryota</taxon>
        <taxon>Viridiplantae</taxon>
        <taxon>Streptophyta</taxon>
        <taxon>Embryophyta</taxon>
        <taxon>Tracheophyta</taxon>
        <taxon>Spermatophyta</taxon>
        <taxon>Magnoliopsida</taxon>
        <taxon>Liliopsida</taxon>
        <taxon>Poales</taxon>
        <taxon>Cyperaceae</taxon>
        <taxon>Cyperoideae</taxon>
        <taxon>Rhynchosporeae</taxon>
        <taxon>Rhynchospora</taxon>
    </lineage>
</organism>
<dbReference type="AlphaFoldDB" id="A0AAV8DB48"/>
<comment type="caution">
    <text evidence="1">The sequence shown here is derived from an EMBL/GenBank/DDBJ whole genome shotgun (WGS) entry which is preliminary data.</text>
</comment>
<dbReference type="SUPFAM" id="SSF57938">
    <property type="entry name" value="DnaJ/Hsp40 cysteine-rich domain"/>
    <property type="match status" value="2"/>
</dbReference>
<dbReference type="InterPro" id="IPR036410">
    <property type="entry name" value="HSP_DnaJ_Cys-rich_dom_sf"/>
</dbReference>
<reference evidence="1" key="1">
    <citation type="submission" date="2022-08" db="EMBL/GenBank/DDBJ databases">
        <authorList>
            <person name="Marques A."/>
        </authorList>
    </citation>
    <scope>NUCLEOTIDE SEQUENCE</scope>
    <source>
        <strain evidence="1">RhyPub2mFocal</strain>
        <tissue evidence="1">Leaves</tissue>
    </source>
</reference>
<evidence type="ECO:0000313" key="1">
    <source>
        <dbReference type="EMBL" id="KAJ4765164.1"/>
    </source>
</evidence>